<dbReference type="STRING" id="1802695.A3A13_00920"/>
<protein>
    <recommendedName>
        <fullName evidence="3">Macrocin-O-methyltransferase</fullName>
    </recommendedName>
</protein>
<dbReference type="Pfam" id="PF05711">
    <property type="entry name" value="TylF"/>
    <property type="match status" value="1"/>
</dbReference>
<name>A0A1F8GH37_9BACT</name>
<dbReference type="EMBL" id="MGKJ01000010">
    <property type="protein sequence ID" value="OGN24623.1"/>
    <property type="molecule type" value="Genomic_DNA"/>
</dbReference>
<dbReference type="InterPro" id="IPR008884">
    <property type="entry name" value="TylF_MeTrfase"/>
</dbReference>
<reference evidence="1 2" key="1">
    <citation type="journal article" date="2016" name="Nat. Commun.">
        <title>Thousands of microbial genomes shed light on interconnected biogeochemical processes in an aquifer system.</title>
        <authorList>
            <person name="Anantharaman K."/>
            <person name="Brown C.T."/>
            <person name="Hug L.A."/>
            <person name="Sharon I."/>
            <person name="Castelle C.J."/>
            <person name="Probst A.J."/>
            <person name="Thomas B.C."/>
            <person name="Singh A."/>
            <person name="Wilkins M.J."/>
            <person name="Karaoz U."/>
            <person name="Brodie E.L."/>
            <person name="Williams K.H."/>
            <person name="Hubbard S.S."/>
            <person name="Banfield J.F."/>
        </authorList>
    </citation>
    <scope>NUCLEOTIDE SEQUENCE [LARGE SCALE GENOMIC DNA]</scope>
</reference>
<gene>
    <name evidence="1" type="ORF">A3A13_00920</name>
</gene>
<dbReference type="Proteomes" id="UP000178911">
    <property type="component" value="Unassembled WGS sequence"/>
</dbReference>
<sequence>MNKAKKIIHRIGVSENPILQIVTRLLSWPVKFGQFQLLKINKDKEAVDLVQRIQRDGNSLMWPAEMIQLYFSVFATKKLPGDLAEVGVYAGRSARLIREVSPNKALHLFDTFEGLPKPTSMDNSTWHEHMLAIDLASVKKYLANYQNINFYLGTFPETAKPIEDRTFSFVHFDVDLHQSTLECLKFFYPRMVKRGIMISHDYSNLAGVKKAFDEFFKDKDESVIELSTSQCIVIKS</sequence>
<evidence type="ECO:0000313" key="2">
    <source>
        <dbReference type="Proteomes" id="UP000178911"/>
    </source>
</evidence>
<dbReference type="InterPro" id="IPR029063">
    <property type="entry name" value="SAM-dependent_MTases_sf"/>
</dbReference>
<evidence type="ECO:0000313" key="1">
    <source>
        <dbReference type="EMBL" id="OGN24623.1"/>
    </source>
</evidence>
<dbReference type="PANTHER" id="PTHR40036:SF1">
    <property type="entry name" value="MACROCIN O-METHYLTRANSFERASE"/>
    <property type="match status" value="1"/>
</dbReference>
<dbReference type="Gene3D" id="3.40.50.150">
    <property type="entry name" value="Vaccinia Virus protein VP39"/>
    <property type="match status" value="1"/>
</dbReference>
<evidence type="ECO:0008006" key="3">
    <source>
        <dbReference type="Google" id="ProtNLM"/>
    </source>
</evidence>
<accession>A0A1F8GH37</accession>
<comment type="caution">
    <text evidence="1">The sequence shown here is derived from an EMBL/GenBank/DDBJ whole genome shotgun (WGS) entry which is preliminary data.</text>
</comment>
<dbReference type="PANTHER" id="PTHR40036">
    <property type="entry name" value="MACROCIN O-METHYLTRANSFERASE"/>
    <property type="match status" value="1"/>
</dbReference>
<dbReference type="SUPFAM" id="SSF53335">
    <property type="entry name" value="S-adenosyl-L-methionine-dependent methyltransferases"/>
    <property type="match status" value="1"/>
</dbReference>
<organism evidence="1 2">
    <name type="scientific">Candidatus Yanofskybacteria bacterium RIFCSPLOWO2_01_FULL_43_22</name>
    <dbReference type="NCBI Taxonomy" id="1802695"/>
    <lineage>
        <taxon>Bacteria</taxon>
        <taxon>Candidatus Yanofskyibacteriota</taxon>
    </lineage>
</organism>
<proteinExistence type="predicted"/>
<dbReference type="AlphaFoldDB" id="A0A1F8GH37"/>